<dbReference type="InterPro" id="IPR033335">
    <property type="entry name" value="JUPITER"/>
</dbReference>
<proteinExistence type="predicted"/>
<dbReference type="GO" id="GO:0005634">
    <property type="term" value="C:nucleus"/>
    <property type="evidence" value="ECO:0007669"/>
    <property type="project" value="UniProtKB-SubCell"/>
</dbReference>
<sequence>GNPVTGTGYAESQNNGPAVQNGTSSSNSSEKSNDTSPAAKVPARTRVPPGGYSSGLW</sequence>
<comment type="subcellular location">
    <subcellularLocation>
        <location evidence="2">Cytoplasm</location>
    </subcellularLocation>
    <subcellularLocation>
        <location evidence="1">Nucleus</location>
    </subcellularLocation>
</comment>
<dbReference type="Pfam" id="PF17054">
    <property type="entry name" value="JUPITER"/>
    <property type="match status" value="1"/>
</dbReference>
<dbReference type="EMBL" id="CAJDYZ010008548">
    <property type="protein sequence ID" value="CAD1475486.1"/>
    <property type="molecule type" value="Genomic_DNA"/>
</dbReference>
<dbReference type="Proteomes" id="UP000752696">
    <property type="component" value="Unassembled WGS sequence"/>
</dbReference>
<dbReference type="GO" id="GO:0005737">
    <property type="term" value="C:cytoplasm"/>
    <property type="evidence" value="ECO:0007669"/>
    <property type="project" value="UniProtKB-SubCell"/>
</dbReference>
<dbReference type="AlphaFoldDB" id="A0A6V7H7H9"/>
<organism evidence="7 8">
    <name type="scientific">Heterotrigona itama</name>
    <dbReference type="NCBI Taxonomy" id="395501"/>
    <lineage>
        <taxon>Eukaryota</taxon>
        <taxon>Metazoa</taxon>
        <taxon>Ecdysozoa</taxon>
        <taxon>Arthropoda</taxon>
        <taxon>Hexapoda</taxon>
        <taxon>Insecta</taxon>
        <taxon>Pterygota</taxon>
        <taxon>Neoptera</taxon>
        <taxon>Endopterygota</taxon>
        <taxon>Hymenoptera</taxon>
        <taxon>Apocrita</taxon>
        <taxon>Aculeata</taxon>
        <taxon>Apoidea</taxon>
        <taxon>Anthophila</taxon>
        <taxon>Apidae</taxon>
        <taxon>Heterotrigona</taxon>
    </lineage>
</organism>
<protein>
    <submittedName>
        <fullName evidence="7">Uncharacterized protein</fullName>
    </submittedName>
</protein>
<evidence type="ECO:0000256" key="4">
    <source>
        <dbReference type="ARBA" id="ARBA00022553"/>
    </source>
</evidence>
<evidence type="ECO:0000256" key="3">
    <source>
        <dbReference type="ARBA" id="ARBA00022490"/>
    </source>
</evidence>
<feature type="non-terminal residue" evidence="7">
    <location>
        <position position="1"/>
    </location>
</feature>
<keyword evidence="5" id="KW-0539">Nucleus</keyword>
<feature type="compositionally biased region" description="Low complexity" evidence="6">
    <location>
        <begin position="23"/>
        <end position="36"/>
    </location>
</feature>
<comment type="caution">
    <text evidence="7">The sequence shown here is derived from an EMBL/GenBank/DDBJ whole genome shotgun (WGS) entry which is preliminary data.</text>
</comment>
<keyword evidence="3" id="KW-0963">Cytoplasm</keyword>
<feature type="region of interest" description="Disordered" evidence="6">
    <location>
        <begin position="1"/>
        <end position="57"/>
    </location>
</feature>
<evidence type="ECO:0000313" key="8">
    <source>
        <dbReference type="Proteomes" id="UP000752696"/>
    </source>
</evidence>
<name>A0A6V7H7H9_9HYME</name>
<feature type="compositionally biased region" description="Polar residues" evidence="6">
    <location>
        <begin position="10"/>
        <end position="22"/>
    </location>
</feature>
<evidence type="ECO:0000256" key="2">
    <source>
        <dbReference type="ARBA" id="ARBA00004496"/>
    </source>
</evidence>
<reference evidence="7" key="1">
    <citation type="submission" date="2020-07" db="EMBL/GenBank/DDBJ databases">
        <authorList>
            <person name="Nazaruddin N."/>
        </authorList>
    </citation>
    <scope>NUCLEOTIDE SEQUENCE</scope>
</reference>
<keyword evidence="8" id="KW-1185">Reference proteome</keyword>
<evidence type="ECO:0000313" key="7">
    <source>
        <dbReference type="EMBL" id="CAD1475486.1"/>
    </source>
</evidence>
<keyword evidence="4" id="KW-0597">Phosphoprotein</keyword>
<evidence type="ECO:0000256" key="5">
    <source>
        <dbReference type="ARBA" id="ARBA00023242"/>
    </source>
</evidence>
<evidence type="ECO:0000256" key="1">
    <source>
        <dbReference type="ARBA" id="ARBA00004123"/>
    </source>
</evidence>
<gene>
    <name evidence="7" type="ORF">MHI_LOCUS578589</name>
</gene>
<evidence type="ECO:0000256" key="6">
    <source>
        <dbReference type="SAM" id="MobiDB-lite"/>
    </source>
</evidence>
<accession>A0A6V7H7H9</accession>